<feature type="compositionally biased region" description="Pro residues" evidence="5">
    <location>
        <begin position="77"/>
        <end position="89"/>
    </location>
</feature>
<dbReference type="SMART" id="SM00066">
    <property type="entry name" value="GAL4"/>
    <property type="match status" value="1"/>
</dbReference>
<organism evidence="7 8">
    <name type="scientific">Penicillium angulare</name>
    <dbReference type="NCBI Taxonomy" id="116970"/>
    <lineage>
        <taxon>Eukaryota</taxon>
        <taxon>Fungi</taxon>
        <taxon>Dikarya</taxon>
        <taxon>Ascomycota</taxon>
        <taxon>Pezizomycotina</taxon>
        <taxon>Eurotiomycetes</taxon>
        <taxon>Eurotiomycetidae</taxon>
        <taxon>Eurotiales</taxon>
        <taxon>Aspergillaceae</taxon>
        <taxon>Penicillium</taxon>
    </lineage>
</organism>
<feature type="compositionally biased region" description="Polar residues" evidence="5">
    <location>
        <begin position="129"/>
        <end position="138"/>
    </location>
</feature>
<feature type="compositionally biased region" description="Polar residues" evidence="5">
    <location>
        <begin position="103"/>
        <end position="112"/>
    </location>
</feature>
<evidence type="ECO:0000259" key="6">
    <source>
        <dbReference type="PROSITE" id="PS50048"/>
    </source>
</evidence>
<dbReference type="Proteomes" id="UP001149165">
    <property type="component" value="Unassembled WGS sequence"/>
</dbReference>
<keyword evidence="2" id="KW-0238">DNA-binding</keyword>
<dbReference type="Gene3D" id="4.10.240.10">
    <property type="entry name" value="Zn(2)-C6 fungal-type DNA-binding domain"/>
    <property type="match status" value="1"/>
</dbReference>
<comment type="caution">
    <text evidence="7">The sequence shown here is derived from an EMBL/GenBank/DDBJ whole genome shotgun (WGS) entry which is preliminary data.</text>
</comment>
<dbReference type="InterPro" id="IPR053181">
    <property type="entry name" value="EcdB-like_regulator"/>
</dbReference>
<dbReference type="GO" id="GO:0008270">
    <property type="term" value="F:zinc ion binding"/>
    <property type="evidence" value="ECO:0007669"/>
    <property type="project" value="InterPro"/>
</dbReference>
<protein>
    <recommendedName>
        <fullName evidence="6">Zn(2)-C6 fungal-type domain-containing protein</fullName>
    </recommendedName>
</protein>
<keyword evidence="4" id="KW-0539">Nucleus</keyword>
<dbReference type="InterPro" id="IPR036864">
    <property type="entry name" value="Zn2-C6_fun-type_DNA-bd_sf"/>
</dbReference>
<feature type="region of interest" description="Disordered" evidence="5">
    <location>
        <begin position="916"/>
        <end position="937"/>
    </location>
</feature>
<evidence type="ECO:0000313" key="7">
    <source>
        <dbReference type="EMBL" id="KAJ5087998.1"/>
    </source>
</evidence>
<evidence type="ECO:0000313" key="8">
    <source>
        <dbReference type="Proteomes" id="UP001149165"/>
    </source>
</evidence>
<dbReference type="GO" id="GO:0003677">
    <property type="term" value="F:DNA binding"/>
    <property type="evidence" value="ECO:0007669"/>
    <property type="project" value="UniProtKB-KW"/>
</dbReference>
<dbReference type="PANTHER" id="PTHR47785:SF4">
    <property type="entry name" value="ZN(II)2CYS6 TRANSCRIPTION FACTOR (EUROFUNG)"/>
    <property type="match status" value="1"/>
</dbReference>
<evidence type="ECO:0000256" key="5">
    <source>
        <dbReference type="SAM" id="MobiDB-lite"/>
    </source>
</evidence>
<evidence type="ECO:0000256" key="1">
    <source>
        <dbReference type="ARBA" id="ARBA00023015"/>
    </source>
</evidence>
<evidence type="ECO:0000256" key="4">
    <source>
        <dbReference type="ARBA" id="ARBA00023242"/>
    </source>
</evidence>
<dbReference type="AlphaFoldDB" id="A0A9W9EU53"/>
<feature type="region of interest" description="Disordered" evidence="5">
    <location>
        <begin position="407"/>
        <end position="429"/>
    </location>
</feature>
<feature type="region of interest" description="Disordered" evidence="5">
    <location>
        <begin position="1"/>
        <end position="166"/>
    </location>
</feature>
<dbReference type="EMBL" id="JAPQKH010000007">
    <property type="protein sequence ID" value="KAJ5087998.1"/>
    <property type="molecule type" value="Genomic_DNA"/>
</dbReference>
<keyword evidence="1" id="KW-0805">Transcription regulation</keyword>
<dbReference type="CDD" id="cd00067">
    <property type="entry name" value="GAL4"/>
    <property type="match status" value="1"/>
</dbReference>
<evidence type="ECO:0000256" key="3">
    <source>
        <dbReference type="ARBA" id="ARBA00023163"/>
    </source>
</evidence>
<dbReference type="OrthoDB" id="5244761at2759"/>
<dbReference type="CDD" id="cd12148">
    <property type="entry name" value="fungal_TF_MHR"/>
    <property type="match status" value="1"/>
</dbReference>
<feature type="compositionally biased region" description="Basic and acidic residues" evidence="5">
    <location>
        <begin position="526"/>
        <end position="536"/>
    </location>
</feature>
<gene>
    <name evidence="7" type="ORF">N7456_011614</name>
</gene>
<reference evidence="7" key="2">
    <citation type="journal article" date="2023" name="IMA Fungus">
        <title>Comparative genomic study of the Penicillium genus elucidates a diverse pangenome and 15 lateral gene transfer events.</title>
        <authorList>
            <person name="Petersen C."/>
            <person name="Sorensen T."/>
            <person name="Nielsen M.R."/>
            <person name="Sondergaard T.E."/>
            <person name="Sorensen J.L."/>
            <person name="Fitzpatrick D.A."/>
            <person name="Frisvad J.C."/>
            <person name="Nielsen K.L."/>
        </authorList>
    </citation>
    <scope>NUCLEOTIDE SEQUENCE</scope>
    <source>
        <strain evidence="7">IBT 30069</strain>
    </source>
</reference>
<dbReference type="SUPFAM" id="SSF57701">
    <property type="entry name" value="Zn2/Cys6 DNA-binding domain"/>
    <property type="match status" value="1"/>
</dbReference>
<reference evidence="7" key="1">
    <citation type="submission" date="2022-11" db="EMBL/GenBank/DDBJ databases">
        <authorList>
            <person name="Petersen C."/>
        </authorList>
    </citation>
    <scope>NUCLEOTIDE SEQUENCE</scope>
    <source>
        <strain evidence="7">IBT 30069</strain>
    </source>
</reference>
<accession>A0A9W9EU53</accession>
<feature type="region of interest" description="Disordered" evidence="5">
    <location>
        <begin position="505"/>
        <end position="540"/>
    </location>
</feature>
<evidence type="ECO:0000256" key="2">
    <source>
        <dbReference type="ARBA" id="ARBA00023125"/>
    </source>
</evidence>
<dbReference type="PANTHER" id="PTHR47785">
    <property type="entry name" value="ZN(II)2CYS6 TRANSCRIPTION FACTOR (EUROFUNG)-RELATED-RELATED"/>
    <property type="match status" value="1"/>
</dbReference>
<proteinExistence type="predicted"/>
<feature type="compositionally biased region" description="Polar residues" evidence="5">
    <location>
        <begin position="918"/>
        <end position="936"/>
    </location>
</feature>
<feature type="domain" description="Zn(2)-C6 fungal-type" evidence="6">
    <location>
        <begin position="184"/>
        <end position="214"/>
    </location>
</feature>
<sequence>MNHLHPPEGHPPPPPHSAYESKWRPTYLPPYEHPDSRRLSAPTQGPSPPQGYPMQSRELPQLPPDGPYGRPNSLPGPSHPPHPPHPISEPSPLHTGYRPPMNGSPSESSPHSATPDYRSRMAFPPPEPQVSSESTPPISSHLPPTTQYMQAPPPPPSAGTPTSYDAYYNSNAARQRKANRATQACDQCRARKAKCDEGRPSCSHCKENGITCVYKEIPPHKQEKGTQQIIDKITETGDSSMNELEKIRTLVQGQDTLLAQLVHSQQAQIASQTAQLQNQASQLVHMNQMIAQLLGGESAASASNSLEPPMKSEPPSLMMKPEISEPPPSFTSTGPATASDSLTGVLAEDMKNADNEGELSIPVEHTTAAHKLLMWPVIKNLISPKEYDEDYVMRLEEERGLISVRGQGENSFSADGTSLPPQPHGLGNSFASDDGILDANNESMSGDFEAEITRSGLLNLEPETARRYFQSYMERMYVLHPFLDEKQQRRNLDEFLRCYCPLSSKGQGAGSMCQENNRSAKRQKRSHEPPGVRDTDSSSNTRLRVGMNIDNAVLLLILAVGAICDAKHPLPGPIMDEPTNYLNQYVPAPWPPLPPHLAQSTNTNGISYTVLSPATSDSATMPQPTASFYNTPMMATTPTQSFSSSPATMKRDTLSRRPVSNIRDEYGHLKNLEVIPGLALYGYATAILGHLQGGVELEHVQAGLLAGLYASQLAHPFQSHGWICQAARACQVLVRQRRYERFEWGITKDLYNFAYWTCLQLESDLLAELDIPASGISRFEGRIDLPKGKYTIDLPDDLNAKPTRMMLHYSAQIHLRKVLNRVHTDLYKVEKNAGTGARWSSSVQEALSMNLDLWRDSLPNIMKWKDEDPPATEINAARMRAKYYGARYIIHRPLLFHALHHPDQYKDYNKIPLEATPGSANASHSQQMSPSMTSGSARGASMARMKSELGNTPKNLSPEALAKWETEEKKKKWRKLCRACKVCVESAILSTEAFDGMEDRLVVTNIFGTAHAQFGNMLVLSATYMSELNELVERPVLEALLRRTIRFLLHSKNISPTLRADARILTEIYEQVFGNGSFRMQQA</sequence>
<dbReference type="PROSITE" id="PS00463">
    <property type="entry name" value="ZN2_CY6_FUNGAL_1"/>
    <property type="match status" value="1"/>
</dbReference>
<keyword evidence="3" id="KW-0804">Transcription</keyword>
<dbReference type="Pfam" id="PF00172">
    <property type="entry name" value="Zn_clus"/>
    <property type="match status" value="1"/>
</dbReference>
<name>A0A9W9EU53_9EURO</name>
<dbReference type="GO" id="GO:0000981">
    <property type="term" value="F:DNA-binding transcription factor activity, RNA polymerase II-specific"/>
    <property type="evidence" value="ECO:0007669"/>
    <property type="project" value="InterPro"/>
</dbReference>
<dbReference type="InterPro" id="IPR001138">
    <property type="entry name" value="Zn2Cys6_DnaBD"/>
</dbReference>
<dbReference type="PROSITE" id="PS50048">
    <property type="entry name" value="ZN2_CY6_FUNGAL_2"/>
    <property type="match status" value="1"/>
</dbReference>
<feature type="region of interest" description="Disordered" evidence="5">
    <location>
        <begin position="300"/>
        <end position="336"/>
    </location>
</feature>
<keyword evidence="8" id="KW-1185">Reference proteome</keyword>